<name>A0A0C3K957_PISTI</name>
<dbReference type="STRING" id="870435.A0A0C3K957"/>
<protein>
    <submittedName>
        <fullName evidence="2">Glycoside hydrolase family 71 protein</fullName>
    </submittedName>
</protein>
<proteinExistence type="predicted"/>
<evidence type="ECO:0000256" key="1">
    <source>
        <dbReference type="SAM" id="SignalP"/>
    </source>
</evidence>
<organism evidence="2 3">
    <name type="scientific">Pisolithus tinctorius Marx 270</name>
    <dbReference type="NCBI Taxonomy" id="870435"/>
    <lineage>
        <taxon>Eukaryota</taxon>
        <taxon>Fungi</taxon>
        <taxon>Dikarya</taxon>
        <taxon>Basidiomycota</taxon>
        <taxon>Agaricomycotina</taxon>
        <taxon>Agaricomycetes</taxon>
        <taxon>Agaricomycetidae</taxon>
        <taxon>Boletales</taxon>
        <taxon>Sclerodermatineae</taxon>
        <taxon>Pisolithaceae</taxon>
        <taxon>Pisolithus</taxon>
    </lineage>
</organism>
<dbReference type="CDD" id="cd11577">
    <property type="entry name" value="GH71"/>
    <property type="match status" value="1"/>
</dbReference>
<reference evidence="3" key="2">
    <citation type="submission" date="2015-01" db="EMBL/GenBank/DDBJ databases">
        <title>Evolutionary Origins and Diversification of the Mycorrhizal Mutualists.</title>
        <authorList>
            <consortium name="DOE Joint Genome Institute"/>
            <consortium name="Mycorrhizal Genomics Consortium"/>
            <person name="Kohler A."/>
            <person name="Kuo A."/>
            <person name="Nagy L.G."/>
            <person name="Floudas D."/>
            <person name="Copeland A."/>
            <person name="Barry K.W."/>
            <person name="Cichocki N."/>
            <person name="Veneault-Fourrey C."/>
            <person name="LaButti K."/>
            <person name="Lindquist E.A."/>
            <person name="Lipzen A."/>
            <person name="Lundell T."/>
            <person name="Morin E."/>
            <person name="Murat C."/>
            <person name="Riley R."/>
            <person name="Ohm R."/>
            <person name="Sun H."/>
            <person name="Tunlid A."/>
            <person name="Henrissat B."/>
            <person name="Grigoriev I.V."/>
            <person name="Hibbett D.S."/>
            <person name="Martin F."/>
        </authorList>
    </citation>
    <scope>NUCLEOTIDE SEQUENCE [LARGE SCALE GENOMIC DNA]</scope>
    <source>
        <strain evidence="3">Marx 270</strain>
    </source>
</reference>
<keyword evidence="3" id="KW-1185">Reference proteome</keyword>
<keyword evidence="1" id="KW-0732">Signal</keyword>
<evidence type="ECO:0000313" key="2">
    <source>
        <dbReference type="EMBL" id="KIO06157.1"/>
    </source>
</evidence>
<reference evidence="2 3" key="1">
    <citation type="submission" date="2014-04" db="EMBL/GenBank/DDBJ databases">
        <authorList>
            <consortium name="DOE Joint Genome Institute"/>
            <person name="Kuo A."/>
            <person name="Kohler A."/>
            <person name="Costa M.D."/>
            <person name="Nagy L.G."/>
            <person name="Floudas D."/>
            <person name="Copeland A."/>
            <person name="Barry K.W."/>
            <person name="Cichocki N."/>
            <person name="Veneault-Fourrey C."/>
            <person name="LaButti K."/>
            <person name="Lindquist E.A."/>
            <person name="Lipzen A."/>
            <person name="Lundell T."/>
            <person name="Morin E."/>
            <person name="Murat C."/>
            <person name="Sun H."/>
            <person name="Tunlid A."/>
            <person name="Henrissat B."/>
            <person name="Grigoriev I.V."/>
            <person name="Hibbett D.S."/>
            <person name="Martin F."/>
            <person name="Nordberg H.P."/>
            <person name="Cantor M.N."/>
            <person name="Hua S.X."/>
        </authorList>
    </citation>
    <scope>NUCLEOTIDE SEQUENCE [LARGE SCALE GENOMIC DNA]</scope>
    <source>
        <strain evidence="2 3">Marx 270</strain>
    </source>
</reference>
<dbReference type="EMBL" id="KN831964">
    <property type="protein sequence ID" value="KIO06157.1"/>
    <property type="molecule type" value="Genomic_DNA"/>
</dbReference>
<accession>A0A0C3K957</accession>
<dbReference type="AlphaFoldDB" id="A0A0C3K957"/>
<feature type="signal peptide" evidence="1">
    <location>
        <begin position="1"/>
        <end position="18"/>
    </location>
</feature>
<dbReference type="HOGENOM" id="CLU_019141_4_0_1"/>
<keyword evidence="2" id="KW-0378">Hydrolase</keyword>
<sequence length="486" mass="53447">MLFNVLLVLFTLFGLTFAVPIDLPRSIHDMRTHHLSKRTNSTKFVVAHFMVGNSYPYTVDNWLSDIQLAYQSGIDGFALNVGTDSWQPQQVANAYEAAQQSGTGFKLFMSFDMSSLPCSTAADAATLRNYITTYATHPNQFLYNGRVFASTFSGESCTFGQGSAVSGWSSQFIQQLSGSNAVYFVPSFFVDTSTFNTYNGVIDGMFNWNSAWPVQVTTSYASSILGAIGNILQNPSSALNSLSSLVGSTTPDQQYINALNAMGDTKTYMAAVSPWFFTHYSPQTYNKNWIYLSDDHLYAKRWESLVQIRDQVDIVECLTWNDYGESHYLGPIEGDQPNSQAWVDGFDHTGWLNLTLYYATAFKTGSYPPVTKDQIVMWSRPHPALATAPDPVGQPQNFQITEDKVWAVVLATSSGTVTLSTSSSQSQTFSVSAGVSKLTIPITSGGYMAATLSRNGQTVINLKSTNFTFNPNPPSYNFNALVISSD</sequence>
<dbReference type="Proteomes" id="UP000054217">
    <property type="component" value="Unassembled WGS sequence"/>
</dbReference>
<dbReference type="InParanoid" id="A0A0C3K957"/>
<evidence type="ECO:0000313" key="3">
    <source>
        <dbReference type="Proteomes" id="UP000054217"/>
    </source>
</evidence>
<dbReference type="Pfam" id="PF03659">
    <property type="entry name" value="Glyco_hydro_71"/>
    <property type="match status" value="1"/>
</dbReference>
<dbReference type="InterPro" id="IPR005197">
    <property type="entry name" value="Glyco_hydro_71"/>
</dbReference>
<dbReference type="Gene3D" id="3.20.20.80">
    <property type="entry name" value="Glycosidases"/>
    <property type="match status" value="1"/>
</dbReference>
<feature type="chain" id="PRO_5002166351" evidence="1">
    <location>
        <begin position="19"/>
        <end position="486"/>
    </location>
</feature>
<dbReference type="GO" id="GO:0051118">
    <property type="term" value="F:glucan endo-1,3-alpha-glucosidase activity"/>
    <property type="evidence" value="ECO:0007669"/>
    <property type="project" value="InterPro"/>
</dbReference>
<gene>
    <name evidence="2" type="ORF">M404DRAFT_999380</name>
</gene>
<dbReference type="OrthoDB" id="3257981at2759"/>